<evidence type="ECO:0000313" key="2">
    <source>
        <dbReference type="Proteomes" id="UP001432322"/>
    </source>
</evidence>
<sequence length="142" mass="15786">LRSISCSSRTISYICCRKKGGGSGSYIKWDKPMIDELTITHSLFAKYHFSSIFADKTDAIPVTEKTSSQDDSDAISIKMPLTVRDPALPLWVNKSIVYFWGPGFLPDNSTDKAVNFTSSNGGANLQFHNMTVHDRCSRNITD</sequence>
<dbReference type="AlphaFoldDB" id="A0AAV5UZX7"/>
<dbReference type="EMBL" id="BTSY01000001">
    <property type="protein sequence ID" value="GMT11785.1"/>
    <property type="molecule type" value="Genomic_DNA"/>
</dbReference>
<name>A0AAV5UZX7_9BILA</name>
<accession>A0AAV5UZX7</accession>
<protein>
    <submittedName>
        <fullName evidence="1">Uncharacterized protein</fullName>
    </submittedName>
</protein>
<organism evidence="1 2">
    <name type="scientific">Pristionchus fissidentatus</name>
    <dbReference type="NCBI Taxonomy" id="1538716"/>
    <lineage>
        <taxon>Eukaryota</taxon>
        <taxon>Metazoa</taxon>
        <taxon>Ecdysozoa</taxon>
        <taxon>Nematoda</taxon>
        <taxon>Chromadorea</taxon>
        <taxon>Rhabditida</taxon>
        <taxon>Rhabditina</taxon>
        <taxon>Diplogasteromorpha</taxon>
        <taxon>Diplogasteroidea</taxon>
        <taxon>Neodiplogasteridae</taxon>
        <taxon>Pristionchus</taxon>
    </lineage>
</organism>
<gene>
    <name evidence="1" type="ORF">PFISCL1PPCAC_3082</name>
</gene>
<reference evidence="1" key="1">
    <citation type="submission" date="2023-10" db="EMBL/GenBank/DDBJ databases">
        <title>Genome assembly of Pristionchus species.</title>
        <authorList>
            <person name="Yoshida K."/>
            <person name="Sommer R.J."/>
        </authorList>
    </citation>
    <scope>NUCLEOTIDE SEQUENCE</scope>
    <source>
        <strain evidence="1">RS5133</strain>
    </source>
</reference>
<keyword evidence="2" id="KW-1185">Reference proteome</keyword>
<feature type="non-terminal residue" evidence="1">
    <location>
        <position position="1"/>
    </location>
</feature>
<evidence type="ECO:0000313" key="1">
    <source>
        <dbReference type="EMBL" id="GMT11785.1"/>
    </source>
</evidence>
<proteinExistence type="predicted"/>
<comment type="caution">
    <text evidence="1">The sequence shown here is derived from an EMBL/GenBank/DDBJ whole genome shotgun (WGS) entry which is preliminary data.</text>
</comment>
<dbReference type="Proteomes" id="UP001432322">
    <property type="component" value="Unassembled WGS sequence"/>
</dbReference>
<feature type="non-terminal residue" evidence="1">
    <location>
        <position position="142"/>
    </location>
</feature>